<evidence type="ECO:0000313" key="2">
    <source>
        <dbReference type="Proteomes" id="UP000648482"/>
    </source>
</evidence>
<protein>
    <recommendedName>
        <fullName evidence="3">Transposase</fullName>
    </recommendedName>
</protein>
<comment type="caution">
    <text evidence="1">The sequence shown here is derived from an EMBL/GenBank/DDBJ whole genome shotgun (WGS) entry which is preliminary data.</text>
</comment>
<reference evidence="1 2" key="1">
    <citation type="submission" date="2015-06" db="EMBL/GenBank/DDBJ databases">
        <title>Genome sequence of Pseudoalteromonas aliena.</title>
        <authorList>
            <person name="Xie B.-B."/>
            <person name="Rong J.-C."/>
            <person name="Qin Q.-L."/>
            <person name="Zhang Y.-Z."/>
        </authorList>
    </citation>
    <scope>NUCLEOTIDE SEQUENCE [LARGE SCALE GENOMIC DNA]</scope>
    <source>
        <strain evidence="1 2">SW19</strain>
    </source>
</reference>
<dbReference type="EMBL" id="AQGU01000029">
    <property type="protein sequence ID" value="MBE0361419.1"/>
    <property type="molecule type" value="Genomic_DNA"/>
</dbReference>
<proteinExistence type="predicted"/>
<accession>A0ABR9E7P6</accession>
<sequence>MRQTGYNSHPVKENVHHEISTLSIDLAKNVFQVAGFNHHHKREYNKRLNRAKLYAFMANIPPCRVVMEACYSSHYWGRVFTP</sequence>
<dbReference type="Proteomes" id="UP000648482">
    <property type="component" value="Unassembled WGS sequence"/>
</dbReference>
<gene>
    <name evidence="1" type="ORF">PALI_b0388</name>
</gene>
<evidence type="ECO:0008006" key="3">
    <source>
        <dbReference type="Google" id="ProtNLM"/>
    </source>
</evidence>
<organism evidence="1 2">
    <name type="scientific">Pseudoalteromonas aliena SW19</name>
    <dbReference type="NCBI Taxonomy" id="1314866"/>
    <lineage>
        <taxon>Bacteria</taxon>
        <taxon>Pseudomonadati</taxon>
        <taxon>Pseudomonadota</taxon>
        <taxon>Gammaproteobacteria</taxon>
        <taxon>Alteromonadales</taxon>
        <taxon>Pseudoalteromonadaceae</taxon>
        <taxon>Pseudoalteromonas</taxon>
    </lineage>
</organism>
<evidence type="ECO:0000313" key="1">
    <source>
        <dbReference type="EMBL" id="MBE0361419.1"/>
    </source>
</evidence>
<keyword evidence="2" id="KW-1185">Reference proteome</keyword>
<name>A0ABR9E7P6_9GAMM</name>